<dbReference type="SMART" id="SM00850">
    <property type="entry name" value="LytTR"/>
    <property type="match status" value="1"/>
</dbReference>
<feature type="domain" description="HTH LytTR-type" evidence="1">
    <location>
        <begin position="13"/>
        <end position="81"/>
    </location>
</feature>
<dbReference type="Proteomes" id="UP000198598">
    <property type="component" value="Unassembled WGS sequence"/>
</dbReference>
<dbReference type="Gene3D" id="2.40.50.1020">
    <property type="entry name" value="LytTr DNA-binding domain"/>
    <property type="match status" value="1"/>
</dbReference>
<dbReference type="PROSITE" id="PS50930">
    <property type="entry name" value="HTH_LYTTR"/>
    <property type="match status" value="1"/>
</dbReference>
<dbReference type="InterPro" id="IPR007492">
    <property type="entry name" value="LytTR_DNA-bd_dom"/>
</dbReference>
<sequence>MKKGKSTSTGSYLLIAGYHGRELIEADQIIRLQGERNYTWLYLANGEKHILASTLKRIEAILPHFLRINKGHLINPIYIKRFHDSSPPTGRKISASWASKGMMLLHSGDRLPWSRRRLYHYLEAFAN</sequence>
<dbReference type="STRING" id="662367.SAMN05216167_11586"/>
<protein>
    <submittedName>
        <fullName evidence="2">LytTr DNA-binding domain-containing protein</fullName>
    </submittedName>
</protein>
<organism evidence="2 3">
    <name type="scientific">Spirosoma endophyticum</name>
    <dbReference type="NCBI Taxonomy" id="662367"/>
    <lineage>
        <taxon>Bacteria</taxon>
        <taxon>Pseudomonadati</taxon>
        <taxon>Bacteroidota</taxon>
        <taxon>Cytophagia</taxon>
        <taxon>Cytophagales</taxon>
        <taxon>Cytophagaceae</taxon>
        <taxon>Spirosoma</taxon>
    </lineage>
</organism>
<reference evidence="2 3" key="1">
    <citation type="submission" date="2016-10" db="EMBL/GenBank/DDBJ databases">
        <authorList>
            <person name="de Groot N.N."/>
        </authorList>
    </citation>
    <scope>NUCLEOTIDE SEQUENCE [LARGE SCALE GENOMIC DNA]</scope>
    <source>
        <strain evidence="2 3">DSM 26130</strain>
    </source>
</reference>
<dbReference type="OrthoDB" id="1374288at2"/>
<evidence type="ECO:0000313" key="2">
    <source>
        <dbReference type="EMBL" id="SFE54835.1"/>
    </source>
</evidence>
<dbReference type="GO" id="GO:0003677">
    <property type="term" value="F:DNA binding"/>
    <property type="evidence" value="ECO:0007669"/>
    <property type="project" value="UniProtKB-KW"/>
</dbReference>
<dbReference type="Pfam" id="PF04397">
    <property type="entry name" value="LytTR"/>
    <property type="match status" value="1"/>
</dbReference>
<dbReference type="RefSeq" id="WP_093831937.1">
    <property type="nucleotide sequence ID" value="NZ_FOLQ01000015.1"/>
</dbReference>
<accession>A0A1I2BFA5</accession>
<name>A0A1I2BFA5_9BACT</name>
<gene>
    <name evidence="2" type="ORF">SAMN05216167_11586</name>
</gene>
<keyword evidence="2" id="KW-0238">DNA-binding</keyword>
<dbReference type="EMBL" id="FOLQ01000015">
    <property type="protein sequence ID" value="SFE54835.1"/>
    <property type="molecule type" value="Genomic_DNA"/>
</dbReference>
<dbReference type="AlphaFoldDB" id="A0A1I2BFA5"/>
<proteinExistence type="predicted"/>
<evidence type="ECO:0000259" key="1">
    <source>
        <dbReference type="PROSITE" id="PS50930"/>
    </source>
</evidence>
<evidence type="ECO:0000313" key="3">
    <source>
        <dbReference type="Proteomes" id="UP000198598"/>
    </source>
</evidence>
<keyword evidence="3" id="KW-1185">Reference proteome</keyword>